<accession>C5LRN3</accession>
<sequence>MAEKDAQLADEFLRQLDAKASSTVFDSPHRCSRTADRKRNHGRKRSSTTRPSSLQSLTLEVETIDEKISEARKMGLLSDPNVGKATAAGPPDVLVNLTRDRSLTTPNSANYLMTPPSLMDSPTPVLLHAKVIRFLWAWIPLGSYRLTYYPAGKFLPSSQLTPVRFSPLWGQQNDAASEGVMVTESYPSFGIDRLTSSGAPSEFYRGEHTTFVARRRPLSLSAQTVLGVPLVSAVYKQCVECGGCNPSNPDGRLVYPDPACYDYYIDWIPGATTDGSGHLPTPQTRPWFPVPTSPPAQLAT</sequence>
<reference evidence="2 3" key="1">
    <citation type="submission" date="2008-07" db="EMBL/GenBank/DDBJ databases">
        <authorList>
            <person name="El-Sayed N."/>
            <person name="Caler E."/>
            <person name="Inman J."/>
            <person name="Amedeo P."/>
            <person name="Hass B."/>
            <person name="Wortman J."/>
        </authorList>
    </citation>
    <scope>NUCLEOTIDE SEQUENCE [LARGE SCALE GENOMIC DNA]</scope>
    <source>
        <strain evidence="3">ATCC 50983 / TXsc</strain>
    </source>
</reference>
<dbReference type="OrthoDB" id="447131at2759"/>
<keyword evidence="3" id="KW-1185">Reference proteome</keyword>
<dbReference type="InParanoid" id="C5LRN3"/>
<feature type="compositionally biased region" description="Basic residues" evidence="1">
    <location>
        <begin position="38"/>
        <end position="47"/>
    </location>
</feature>
<dbReference type="Proteomes" id="UP000007800">
    <property type="component" value="Unassembled WGS sequence"/>
</dbReference>
<feature type="region of interest" description="Disordered" evidence="1">
    <location>
        <begin position="23"/>
        <end position="54"/>
    </location>
</feature>
<evidence type="ECO:0000313" key="3">
    <source>
        <dbReference type="Proteomes" id="UP000007800"/>
    </source>
</evidence>
<feature type="compositionally biased region" description="Basic and acidic residues" evidence="1">
    <location>
        <begin position="27"/>
        <end position="37"/>
    </location>
</feature>
<dbReference type="EMBL" id="GG684902">
    <property type="protein sequence ID" value="EER00592.1"/>
    <property type="molecule type" value="Genomic_DNA"/>
</dbReference>
<name>C5LRN3_PERM5</name>
<feature type="region of interest" description="Disordered" evidence="1">
    <location>
        <begin position="275"/>
        <end position="300"/>
    </location>
</feature>
<dbReference type="RefSeq" id="XP_002767874.1">
    <property type="nucleotide sequence ID" value="XM_002767828.1"/>
</dbReference>
<proteinExistence type="predicted"/>
<gene>
    <name evidence="2" type="ORF">Pmar_PMAR021963</name>
</gene>
<evidence type="ECO:0000313" key="2">
    <source>
        <dbReference type="EMBL" id="EER00592.1"/>
    </source>
</evidence>
<protein>
    <submittedName>
        <fullName evidence="2">Uncharacterized protein</fullName>
    </submittedName>
</protein>
<dbReference type="GeneID" id="9043681"/>
<dbReference type="AlphaFoldDB" id="C5LRN3"/>
<organism evidence="3">
    <name type="scientific">Perkinsus marinus (strain ATCC 50983 / TXsc)</name>
    <dbReference type="NCBI Taxonomy" id="423536"/>
    <lineage>
        <taxon>Eukaryota</taxon>
        <taxon>Sar</taxon>
        <taxon>Alveolata</taxon>
        <taxon>Perkinsozoa</taxon>
        <taxon>Perkinsea</taxon>
        <taxon>Perkinsida</taxon>
        <taxon>Perkinsidae</taxon>
        <taxon>Perkinsus</taxon>
    </lineage>
</organism>
<evidence type="ECO:0000256" key="1">
    <source>
        <dbReference type="SAM" id="MobiDB-lite"/>
    </source>
</evidence>
<dbReference type="OMA" id="CCHGRRI"/>